<name>A0ABQ0KYR1_MYCCL</name>
<organism evidence="2 3">
    <name type="scientific">Mycena chlorophos</name>
    <name type="common">Agaric fungus</name>
    <name type="synonym">Agaricus chlorophos</name>
    <dbReference type="NCBI Taxonomy" id="658473"/>
    <lineage>
        <taxon>Eukaryota</taxon>
        <taxon>Fungi</taxon>
        <taxon>Dikarya</taxon>
        <taxon>Basidiomycota</taxon>
        <taxon>Agaricomycotina</taxon>
        <taxon>Agaricomycetes</taxon>
        <taxon>Agaricomycetidae</taxon>
        <taxon>Agaricales</taxon>
        <taxon>Marasmiineae</taxon>
        <taxon>Mycenaceae</taxon>
        <taxon>Mycena</taxon>
    </lineage>
</organism>
<sequence>MPRLGRPSESRAPSPAGAAPIEGRRGVRVTDYRSDYLSLTETLAMLDVGRDNFRRAIEEGKIGLRAYLRSGHQPFLADFLFGLFHVTDKEQMNVEVEGHLNCDKSNGGARLLADLLDVRKDGSEWSRRYNLHSKLHMLKPWEGWFIAFPHQPLWGDWQNVSRIEGTECIVHPEQLGDDDVAVGGVLIEHNNADGHVDQEFPHFSLFGIVRLTPDTLVRWARSGRFISPVRVTPPSWWTSESPLVPWKSDGTPKNYFSLRYPCTEGYTDTPAAGLSSAPQVGWHAAPTDDDLLFLRLDVEALRSGGESVTSAAVASKSVPVGKQNEVFILSALQELGFDAQALPPSNGIDGAKKAAAQHEQCLHLTSSQFKDAWRRLRKDGRIKDALV</sequence>
<dbReference type="EMBL" id="DF839573">
    <property type="protein sequence ID" value="GAT44057.1"/>
    <property type="molecule type" value="Genomic_DNA"/>
</dbReference>
<evidence type="ECO:0000256" key="1">
    <source>
        <dbReference type="SAM" id="MobiDB-lite"/>
    </source>
</evidence>
<evidence type="ECO:0000313" key="2">
    <source>
        <dbReference type="EMBL" id="GAT44057.1"/>
    </source>
</evidence>
<protein>
    <submittedName>
        <fullName evidence="2">Uncharacterized protein</fullName>
    </submittedName>
</protein>
<accession>A0ABQ0KYR1</accession>
<proteinExistence type="predicted"/>
<gene>
    <name evidence="2" type="ORF">MCHLO_01699</name>
</gene>
<reference evidence="2" key="1">
    <citation type="submission" date="2014-09" db="EMBL/GenBank/DDBJ databases">
        <title>Genome sequence of the luminous mushroom Mycena chlorophos for searching fungal bioluminescence genes.</title>
        <authorList>
            <person name="Tanaka Y."/>
            <person name="Kasuga D."/>
            <person name="Oba Y."/>
            <person name="Hase S."/>
            <person name="Sato K."/>
            <person name="Oba Y."/>
            <person name="Sakakibara Y."/>
        </authorList>
    </citation>
    <scope>NUCLEOTIDE SEQUENCE</scope>
</reference>
<evidence type="ECO:0000313" key="3">
    <source>
        <dbReference type="Proteomes" id="UP000815677"/>
    </source>
</evidence>
<feature type="region of interest" description="Disordered" evidence="1">
    <location>
        <begin position="1"/>
        <end position="23"/>
    </location>
</feature>
<keyword evidence="3" id="KW-1185">Reference proteome</keyword>
<dbReference type="Proteomes" id="UP000815677">
    <property type="component" value="Unassembled WGS sequence"/>
</dbReference>